<evidence type="ECO:0000313" key="2">
    <source>
        <dbReference type="Proteomes" id="UP000051315"/>
    </source>
</evidence>
<comment type="caution">
    <text evidence="1">The sequence shown here is derived from an EMBL/GenBank/DDBJ whole genome shotgun (WGS) entry which is preliminary data.</text>
</comment>
<evidence type="ECO:0000313" key="1">
    <source>
        <dbReference type="EMBL" id="KRM09956.1"/>
    </source>
</evidence>
<dbReference type="Proteomes" id="UP000051315">
    <property type="component" value="Unassembled WGS sequence"/>
</dbReference>
<protein>
    <submittedName>
        <fullName evidence="1">Uncharacterized protein</fullName>
    </submittedName>
</protein>
<dbReference type="STRING" id="1423735.FC15_GL001528"/>
<dbReference type="EMBL" id="AZFX01000041">
    <property type="protein sequence ID" value="KRM09956.1"/>
    <property type="molecule type" value="Genomic_DNA"/>
</dbReference>
<dbReference type="OrthoDB" id="2918624at2"/>
<dbReference type="PATRIC" id="fig|1423735.3.peg.1579"/>
<dbReference type="RefSeq" id="WP_157051242.1">
    <property type="nucleotide sequence ID" value="NZ_AZFX01000041.1"/>
</dbReference>
<keyword evidence="2" id="KW-1185">Reference proteome</keyword>
<organism evidence="1 2">
    <name type="scientific">Lapidilactobacillus concavus DSM 17758</name>
    <dbReference type="NCBI Taxonomy" id="1423735"/>
    <lineage>
        <taxon>Bacteria</taxon>
        <taxon>Bacillati</taxon>
        <taxon>Bacillota</taxon>
        <taxon>Bacilli</taxon>
        <taxon>Lactobacillales</taxon>
        <taxon>Lactobacillaceae</taxon>
        <taxon>Lapidilactobacillus</taxon>
    </lineage>
</organism>
<sequence>MAEDWLVRITAELKSESDYTERALLSAVLCYQDDLKQRRMNAEGELDGRIWNHEQW</sequence>
<dbReference type="AlphaFoldDB" id="A0A0R1W250"/>
<reference evidence="1 2" key="1">
    <citation type="journal article" date="2015" name="Genome Announc.">
        <title>Expanding the biotechnology potential of lactobacilli through comparative genomics of 213 strains and associated genera.</title>
        <authorList>
            <person name="Sun Z."/>
            <person name="Harris H.M."/>
            <person name="McCann A."/>
            <person name="Guo C."/>
            <person name="Argimon S."/>
            <person name="Zhang W."/>
            <person name="Yang X."/>
            <person name="Jeffery I.B."/>
            <person name="Cooney J.C."/>
            <person name="Kagawa T.F."/>
            <person name="Liu W."/>
            <person name="Song Y."/>
            <person name="Salvetti E."/>
            <person name="Wrobel A."/>
            <person name="Rasinkangas P."/>
            <person name="Parkhill J."/>
            <person name="Rea M.C."/>
            <person name="O'Sullivan O."/>
            <person name="Ritari J."/>
            <person name="Douillard F.P."/>
            <person name="Paul Ross R."/>
            <person name="Yang R."/>
            <person name="Briner A.E."/>
            <person name="Felis G.E."/>
            <person name="de Vos W.M."/>
            <person name="Barrangou R."/>
            <person name="Klaenhammer T.R."/>
            <person name="Caufield P.W."/>
            <person name="Cui Y."/>
            <person name="Zhang H."/>
            <person name="O'Toole P.W."/>
        </authorList>
    </citation>
    <scope>NUCLEOTIDE SEQUENCE [LARGE SCALE GENOMIC DNA]</scope>
    <source>
        <strain evidence="1 2">DSM 17758</strain>
    </source>
</reference>
<proteinExistence type="predicted"/>
<name>A0A0R1W250_9LACO</name>
<gene>
    <name evidence="1" type="ORF">FC15_GL001528</name>
</gene>
<accession>A0A0R1W250</accession>